<feature type="compositionally biased region" description="Basic and acidic residues" evidence="2">
    <location>
        <begin position="661"/>
        <end position="743"/>
    </location>
</feature>
<keyword evidence="1" id="KW-0175">Coiled coil</keyword>
<dbReference type="EMBL" id="MTYJ01000009">
    <property type="protein sequence ID" value="OQV23847.1"/>
    <property type="molecule type" value="Genomic_DNA"/>
</dbReference>
<feature type="compositionally biased region" description="Basic and acidic residues" evidence="2">
    <location>
        <begin position="549"/>
        <end position="627"/>
    </location>
</feature>
<feature type="compositionally biased region" description="Basic and acidic residues" evidence="2">
    <location>
        <begin position="634"/>
        <end position="653"/>
    </location>
</feature>
<protein>
    <submittedName>
        <fullName evidence="3">Uncharacterized protein</fullName>
    </submittedName>
</protein>
<dbReference type="Proteomes" id="UP000192578">
    <property type="component" value="Unassembled WGS sequence"/>
</dbReference>
<dbReference type="AlphaFoldDB" id="A0A1W0X8K0"/>
<feature type="region of interest" description="Disordered" evidence="2">
    <location>
        <begin position="420"/>
        <end position="439"/>
    </location>
</feature>
<organism evidence="3 4">
    <name type="scientific">Hypsibius exemplaris</name>
    <name type="common">Freshwater tardigrade</name>
    <dbReference type="NCBI Taxonomy" id="2072580"/>
    <lineage>
        <taxon>Eukaryota</taxon>
        <taxon>Metazoa</taxon>
        <taxon>Ecdysozoa</taxon>
        <taxon>Tardigrada</taxon>
        <taxon>Eutardigrada</taxon>
        <taxon>Parachela</taxon>
        <taxon>Hypsibioidea</taxon>
        <taxon>Hypsibiidae</taxon>
        <taxon>Hypsibius</taxon>
    </lineage>
</organism>
<feature type="region of interest" description="Disordered" evidence="2">
    <location>
        <begin position="549"/>
        <end position="884"/>
    </location>
</feature>
<keyword evidence="4" id="KW-1185">Reference proteome</keyword>
<feature type="compositionally biased region" description="Low complexity" evidence="2">
    <location>
        <begin position="760"/>
        <end position="776"/>
    </location>
</feature>
<evidence type="ECO:0000256" key="2">
    <source>
        <dbReference type="SAM" id="MobiDB-lite"/>
    </source>
</evidence>
<evidence type="ECO:0000313" key="3">
    <source>
        <dbReference type="EMBL" id="OQV23847.1"/>
    </source>
</evidence>
<reference evidence="4" key="1">
    <citation type="submission" date="2017-01" db="EMBL/GenBank/DDBJ databases">
        <title>Comparative genomics of anhydrobiosis in the tardigrade Hypsibius dujardini.</title>
        <authorList>
            <person name="Yoshida Y."/>
            <person name="Koutsovoulos G."/>
            <person name="Laetsch D."/>
            <person name="Stevens L."/>
            <person name="Kumar S."/>
            <person name="Horikawa D."/>
            <person name="Ishino K."/>
            <person name="Komine S."/>
            <person name="Tomita M."/>
            <person name="Blaxter M."/>
            <person name="Arakawa K."/>
        </authorList>
    </citation>
    <scope>NUCLEOTIDE SEQUENCE [LARGE SCALE GENOMIC DNA]</scope>
    <source>
        <strain evidence="4">Z151</strain>
    </source>
</reference>
<evidence type="ECO:0000313" key="4">
    <source>
        <dbReference type="Proteomes" id="UP000192578"/>
    </source>
</evidence>
<comment type="caution">
    <text evidence="3">The sequence shown here is derived from an EMBL/GenBank/DDBJ whole genome shotgun (WGS) entry which is preliminary data.</text>
</comment>
<proteinExistence type="predicted"/>
<sequence length="884" mass="97858">MATQQGSPFQLSGCLAAAINCNSREIAPLSNAIGKSVESISAWRDRLKKQLEEKDAQLLAGKRTLETLYDKISQTHQDTDVLRARLAREIVKRGMAIEKFTHLQASVKAASANAGRLKAISGQYAKDQKARADARAGLVEEIQATLKVAEEFRANQGTLKKELMEKVAAAERKEALADRQHASLFSEKQVVEDRLKEKAAASSLAQERLSFLDAQLQEQRTEMATLLQRKSVCIASTDAVEQTIAKIIEEEAALERESMEYGITMAQLESGISDGLRQIADVRAADQQCRQQTHAELEAAKKCDAEVEESLQLLETQLPILTHEKENDIEALAALKADEMVLTDTISEADLRIESAEEVRTKVSQAIRFQQDRLAEELREEELAENRRRAEKEAAEFKAIEAAKVAESLRKAAEEAARQKAAEEAGRQKAAEEAARQKAAEEAARQKAVEEAARQKAAEEALRQKAADEEEVRQKTAEEEALKKAVEEEARKKAAEVEALRKLAEQAARKKAEEEEARAAAVAEGVLRRAAEMEALKKAAEKSVAARMKAEKEAARKEAAEEEARLKAAEQEALRKAAEEEKALKKKKALEEQERKKAVAAEKARLAAERKEQELEKERREEEERIALAEQEEREERLRREEEEERRAIERARKASAAQKKAVEDAAAKKRAEAKERAAAAEKKAAETRMKAEDDASQERSVRKAKEAAAALEKKKEKTEAQKRLEKQQADAMAERKAAEARKKASVAAKTVDVLDRSKASSAAPKPVPAKLAPLKDATPKPKPIAAEPMLGPSAYKRPNTQPDPNAKRPNLGTRGRGMLTTLEESRSGSSMSDPSMDSNFSVHVPMQVKPEDKPKFPKNFGRLVLSPPDDEKSVVGCMTLDDY</sequence>
<feature type="coiled-coil region" evidence="1">
    <location>
        <begin position="209"/>
        <end position="257"/>
    </location>
</feature>
<name>A0A1W0X8K0_HYPEX</name>
<accession>A0A1W0X8K0</accession>
<feature type="region of interest" description="Disordered" evidence="2">
    <location>
        <begin position="446"/>
        <end position="480"/>
    </location>
</feature>
<gene>
    <name evidence="3" type="ORF">BV898_02197</name>
</gene>
<feature type="compositionally biased region" description="Low complexity" evidence="2">
    <location>
        <begin position="828"/>
        <end position="842"/>
    </location>
</feature>
<evidence type="ECO:0000256" key="1">
    <source>
        <dbReference type="SAM" id="Coils"/>
    </source>
</evidence>